<dbReference type="EMBL" id="VSRR010149766">
    <property type="protein sequence ID" value="MPD06170.1"/>
    <property type="molecule type" value="Genomic_DNA"/>
</dbReference>
<evidence type="ECO:0000256" key="1">
    <source>
        <dbReference type="SAM" id="MobiDB-lite"/>
    </source>
</evidence>
<gene>
    <name evidence="2" type="ORF">E2C01_101962</name>
</gene>
<keyword evidence="3" id="KW-1185">Reference proteome</keyword>
<dbReference type="AlphaFoldDB" id="A0A5B7KG52"/>
<proteinExistence type="predicted"/>
<accession>A0A5B7KG52</accession>
<sequence length="24" mass="2696">MTTWGEHDGRDKALTTRSFSSVGR</sequence>
<name>A0A5B7KG52_PORTR</name>
<reference evidence="2 3" key="1">
    <citation type="submission" date="2019-05" db="EMBL/GenBank/DDBJ databases">
        <title>Another draft genome of Portunus trituberculatus and its Hox gene families provides insights of decapod evolution.</title>
        <authorList>
            <person name="Jeong J.-H."/>
            <person name="Song I."/>
            <person name="Kim S."/>
            <person name="Choi T."/>
            <person name="Kim D."/>
            <person name="Ryu S."/>
            <person name="Kim W."/>
        </authorList>
    </citation>
    <scope>NUCLEOTIDE SEQUENCE [LARGE SCALE GENOMIC DNA]</scope>
    <source>
        <tissue evidence="2">Muscle</tissue>
    </source>
</reference>
<evidence type="ECO:0000313" key="3">
    <source>
        <dbReference type="Proteomes" id="UP000324222"/>
    </source>
</evidence>
<evidence type="ECO:0000313" key="2">
    <source>
        <dbReference type="EMBL" id="MPD06170.1"/>
    </source>
</evidence>
<dbReference type="Proteomes" id="UP000324222">
    <property type="component" value="Unassembled WGS sequence"/>
</dbReference>
<organism evidence="2 3">
    <name type="scientific">Portunus trituberculatus</name>
    <name type="common">Swimming crab</name>
    <name type="synonym">Neptunus trituberculatus</name>
    <dbReference type="NCBI Taxonomy" id="210409"/>
    <lineage>
        <taxon>Eukaryota</taxon>
        <taxon>Metazoa</taxon>
        <taxon>Ecdysozoa</taxon>
        <taxon>Arthropoda</taxon>
        <taxon>Crustacea</taxon>
        <taxon>Multicrustacea</taxon>
        <taxon>Malacostraca</taxon>
        <taxon>Eumalacostraca</taxon>
        <taxon>Eucarida</taxon>
        <taxon>Decapoda</taxon>
        <taxon>Pleocyemata</taxon>
        <taxon>Brachyura</taxon>
        <taxon>Eubrachyura</taxon>
        <taxon>Portunoidea</taxon>
        <taxon>Portunidae</taxon>
        <taxon>Portuninae</taxon>
        <taxon>Portunus</taxon>
    </lineage>
</organism>
<feature type="compositionally biased region" description="Basic and acidic residues" evidence="1">
    <location>
        <begin position="1"/>
        <end position="14"/>
    </location>
</feature>
<protein>
    <submittedName>
        <fullName evidence="2">Uncharacterized protein</fullName>
    </submittedName>
</protein>
<comment type="caution">
    <text evidence="2">The sequence shown here is derived from an EMBL/GenBank/DDBJ whole genome shotgun (WGS) entry which is preliminary data.</text>
</comment>
<feature type="region of interest" description="Disordered" evidence="1">
    <location>
        <begin position="1"/>
        <end position="24"/>
    </location>
</feature>
<feature type="compositionally biased region" description="Polar residues" evidence="1">
    <location>
        <begin position="15"/>
        <end position="24"/>
    </location>
</feature>